<feature type="transmembrane region" description="Helical" evidence="1">
    <location>
        <begin position="193"/>
        <end position="212"/>
    </location>
</feature>
<proteinExistence type="predicted"/>
<accession>A0A226DKH0</accession>
<feature type="transmembrane region" description="Helical" evidence="1">
    <location>
        <begin position="51"/>
        <end position="72"/>
    </location>
</feature>
<keyword evidence="1" id="KW-0812">Transmembrane</keyword>
<evidence type="ECO:0008006" key="4">
    <source>
        <dbReference type="Google" id="ProtNLM"/>
    </source>
</evidence>
<name>A0A226DKH0_FOLCA</name>
<sequence>MLINSILSQTQFQLEFVSFFTPCPVCVSSDKVDPKIFISLNKSRQSSLPPFLRYGTVLCLTVYMTFLFFNGLCHSTSPHIDVKVKASATIFSILFPITCFLMVTTWFTDSSDFVTLLNLFLTYERNRWGKERSGREEEIFGRWQSLLKVLVGLFGFGFSLVCPLSLTLLNILEPDRLPFIGSIMPQLECGDSLERKIVIFWGHFCVIVFQTWQHYALVPSYILTTANFFVATILSLCAYMGEIMRRLDHSDILTMDLAYIFELRQLKILESQINATFRRILLPGTFFMFTFANVVTNFLCTTYGATILSNVGHVIFFVICLETLVGILCLGTLSGMVNKKSKILLRKLKQCGSVVGADGIVDRLSSKIFKKGVRGSAPLKIRFGSNFVDILTPLVMMSFCVKLTVRLILLQD</sequence>
<feature type="transmembrane region" description="Helical" evidence="1">
    <location>
        <begin position="149"/>
        <end position="172"/>
    </location>
</feature>
<reference evidence="2 3" key="1">
    <citation type="submission" date="2015-12" db="EMBL/GenBank/DDBJ databases">
        <title>The genome of Folsomia candida.</title>
        <authorList>
            <person name="Faddeeva A."/>
            <person name="Derks M.F."/>
            <person name="Anvar Y."/>
            <person name="Smit S."/>
            <person name="Van Straalen N."/>
            <person name="Roelofs D."/>
        </authorList>
    </citation>
    <scope>NUCLEOTIDE SEQUENCE [LARGE SCALE GENOMIC DNA]</scope>
    <source>
        <strain evidence="2 3">VU population</strain>
        <tissue evidence="2">Whole body</tissue>
    </source>
</reference>
<keyword evidence="1" id="KW-0472">Membrane</keyword>
<evidence type="ECO:0000313" key="3">
    <source>
        <dbReference type="Proteomes" id="UP000198287"/>
    </source>
</evidence>
<keyword evidence="3" id="KW-1185">Reference proteome</keyword>
<organism evidence="2 3">
    <name type="scientific">Folsomia candida</name>
    <name type="common">Springtail</name>
    <dbReference type="NCBI Taxonomy" id="158441"/>
    <lineage>
        <taxon>Eukaryota</taxon>
        <taxon>Metazoa</taxon>
        <taxon>Ecdysozoa</taxon>
        <taxon>Arthropoda</taxon>
        <taxon>Hexapoda</taxon>
        <taxon>Collembola</taxon>
        <taxon>Entomobryomorpha</taxon>
        <taxon>Isotomoidea</taxon>
        <taxon>Isotomidae</taxon>
        <taxon>Proisotominae</taxon>
        <taxon>Folsomia</taxon>
    </lineage>
</organism>
<feature type="transmembrane region" description="Helical" evidence="1">
    <location>
        <begin position="314"/>
        <end position="337"/>
    </location>
</feature>
<feature type="transmembrane region" description="Helical" evidence="1">
    <location>
        <begin position="84"/>
        <end position="107"/>
    </location>
</feature>
<comment type="caution">
    <text evidence="2">The sequence shown here is derived from an EMBL/GenBank/DDBJ whole genome shotgun (WGS) entry which is preliminary data.</text>
</comment>
<evidence type="ECO:0000256" key="1">
    <source>
        <dbReference type="SAM" id="Phobius"/>
    </source>
</evidence>
<feature type="transmembrane region" description="Helical" evidence="1">
    <location>
        <begin position="218"/>
        <end position="239"/>
    </location>
</feature>
<dbReference type="AlphaFoldDB" id="A0A226DKH0"/>
<dbReference type="EMBL" id="LNIX01000018">
    <property type="protein sequence ID" value="OXA45167.1"/>
    <property type="molecule type" value="Genomic_DNA"/>
</dbReference>
<protein>
    <recommendedName>
        <fullName evidence="4">Gustatory receptor</fullName>
    </recommendedName>
</protein>
<keyword evidence="1" id="KW-1133">Transmembrane helix</keyword>
<feature type="transmembrane region" description="Helical" evidence="1">
    <location>
        <begin position="286"/>
        <end position="308"/>
    </location>
</feature>
<evidence type="ECO:0000313" key="2">
    <source>
        <dbReference type="EMBL" id="OXA45167.1"/>
    </source>
</evidence>
<gene>
    <name evidence="2" type="ORF">Fcan01_20291</name>
</gene>
<dbReference type="Proteomes" id="UP000198287">
    <property type="component" value="Unassembled WGS sequence"/>
</dbReference>